<proteinExistence type="predicted"/>
<protein>
    <submittedName>
        <fullName evidence="1">Uncharacterized protein</fullName>
    </submittedName>
</protein>
<feature type="non-terminal residue" evidence="1">
    <location>
        <position position="1"/>
    </location>
</feature>
<dbReference type="AlphaFoldDB" id="A0A0C9X5G5"/>
<evidence type="ECO:0000313" key="2">
    <source>
        <dbReference type="Proteomes" id="UP000054477"/>
    </source>
</evidence>
<sequence>TYSEDATRSGCRGVGVAEPVGCFKSVIRGENCLILANVVSPFSYPHHSPQRW</sequence>
<dbReference type="HOGENOM" id="CLU_202885_0_0_1"/>
<accession>A0A0C9X5G5</accession>
<dbReference type="Proteomes" id="UP000054477">
    <property type="component" value="Unassembled WGS sequence"/>
</dbReference>
<feature type="non-terminal residue" evidence="1">
    <location>
        <position position="52"/>
    </location>
</feature>
<keyword evidence="2" id="KW-1185">Reference proteome</keyword>
<dbReference type="EMBL" id="KN838878">
    <property type="protein sequence ID" value="KIJ92886.1"/>
    <property type="molecule type" value="Genomic_DNA"/>
</dbReference>
<gene>
    <name evidence="1" type="ORF">K443DRAFT_55765</name>
</gene>
<organism evidence="1 2">
    <name type="scientific">Laccaria amethystina LaAM-08-1</name>
    <dbReference type="NCBI Taxonomy" id="1095629"/>
    <lineage>
        <taxon>Eukaryota</taxon>
        <taxon>Fungi</taxon>
        <taxon>Dikarya</taxon>
        <taxon>Basidiomycota</taxon>
        <taxon>Agaricomycotina</taxon>
        <taxon>Agaricomycetes</taxon>
        <taxon>Agaricomycetidae</taxon>
        <taxon>Agaricales</taxon>
        <taxon>Agaricineae</taxon>
        <taxon>Hydnangiaceae</taxon>
        <taxon>Laccaria</taxon>
    </lineage>
</organism>
<reference evidence="1 2" key="1">
    <citation type="submission" date="2014-04" db="EMBL/GenBank/DDBJ databases">
        <authorList>
            <consortium name="DOE Joint Genome Institute"/>
            <person name="Kuo A."/>
            <person name="Kohler A."/>
            <person name="Nagy L.G."/>
            <person name="Floudas D."/>
            <person name="Copeland A."/>
            <person name="Barry K.W."/>
            <person name="Cichocki N."/>
            <person name="Veneault-Fourrey C."/>
            <person name="LaButti K."/>
            <person name="Lindquist E.A."/>
            <person name="Lipzen A."/>
            <person name="Lundell T."/>
            <person name="Morin E."/>
            <person name="Murat C."/>
            <person name="Sun H."/>
            <person name="Tunlid A."/>
            <person name="Henrissat B."/>
            <person name="Grigoriev I.V."/>
            <person name="Hibbett D.S."/>
            <person name="Martin F."/>
            <person name="Nordberg H.P."/>
            <person name="Cantor M.N."/>
            <person name="Hua S.X."/>
        </authorList>
    </citation>
    <scope>NUCLEOTIDE SEQUENCE [LARGE SCALE GENOMIC DNA]</scope>
    <source>
        <strain evidence="1 2">LaAM-08-1</strain>
    </source>
</reference>
<evidence type="ECO:0000313" key="1">
    <source>
        <dbReference type="EMBL" id="KIJ92886.1"/>
    </source>
</evidence>
<name>A0A0C9X5G5_9AGAR</name>
<reference evidence="2" key="2">
    <citation type="submission" date="2015-01" db="EMBL/GenBank/DDBJ databases">
        <title>Evolutionary Origins and Diversification of the Mycorrhizal Mutualists.</title>
        <authorList>
            <consortium name="DOE Joint Genome Institute"/>
            <consortium name="Mycorrhizal Genomics Consortium"/>
            <person name="Kohler A."/>
            <person name="Kuo A."/>
            <person name="Nagy L.G."/>
            <person name="Floudas D."/>
            <person name="Copeland A."/>
            <person name="Barry K.W."/>
            <person name="Cichocki N."/>
            <person name="Veneault-Fourrey C."/>
            <person name="LaButti K."/>
            <person name="Lindquist E.A."/>
            <person name="Lipzen A."/>
            <person name="Lundell T."/>
            <person name="Morin E."/>
            <person name="Murat C."/>
            <person name="Riley R."/>
            <person name="Ohm R."/>
            <person name="Sun H."/>
            <person name="Tunlid A."/>
            <person name="Henrissat B."/>
            <person name="Grigoriev I.V."/>
            <person name="Hibbett D.S."/>
            <person name="Martin F."/>
        </authorList>
    </citation>
    <scope>NUCLEOTIDE SEQUENCE [LARGE SCALE GENOMIC DNA]</scope>
    <source>
        <strain evidence="2">LaAM-08-1</strain>
    </source>
</reference>